<dbReference type="Proteomes" id="UP001372338">
    <property type="component" value="Unassembled WGS sequence"/>
</dbReference>
<dbReference type="AlphaFoldDB" id="A0AAN9F6C3"/>
<accession>A0AAN9F6C3</accession>
<evidence type="ECO:0000313" key="1">
    <source>
        <dbReference type="EMBL" id="KAK7266028.1"/>
    </source>
</evidence>
<dbReference type="PANTHER" id="PTHR23019:SF0">
    <property type="entry name" value="NUCLEAR PORE MEMBRANE GLYCOPROTEIN 210"/>
    <property type="match status" value="1"/>
</dbReference>
<organism evidence="1 2">
    <name type="scientific">Crotalaria pallida</name>
    <name type="common">Smooth rattlebox</name>
    <name type="synonym">Crotalaria striata</name>
    <dbReference type="NCBI Taxonomy" id="3830"/>
    <lineage>
        <taxon>Eukaryota</taxon>
        <taxon>Viridiplantae</taxon>
        <taxon>Streptophyta</taxon>
        <taxon>Embryophyta</taxon>
        <taxon>Tracheophyta</taxon>
        <taxon>Spermatophyta</taxon>
        <taxon>Magnoliopsida</taxon>
        <taxon>eudicotyledons</taxon>
        <taxon>Gunneridae</taxon>
        <taxon>Pentapetalae</taxon>
        <taxon>rosids</taxon>
        <taxon>fabids</taxon>
        <taxon>Fabales</taxon>
        <taxon>Fabaceae</taxon>
        <taxon>Papilionoideae</taxon>
        <taxon>50 kb inversion clade</taxon>
        <taxon>genistoids sensu lato</taxon>
        <taxon>core genistoids</taxon>
        <taxon>Crotalarieae</taxon>
        <taxon>Crotalaria</taxon>
    </lineage>
</organism>
<name>A0AAN9F6C3_CROPI</name>
<dbReference type="InterPro" id="IPR045197">
    <property type="entry name" value="NUP210-like"/>
</dbReference>
<protein>
    <submittedName>
        <fullName evidence="1">Uncharacterized protein</fullName>
    </submittedName>
</protein>
<dbReference type="PANTHER" id="PTHR23019">
    <property type="entry name" value="NUCLEAR PORE MEMBRANE GLYCOPROTEIN GP210-RELATED"/>
    <property type="match status" value="1"/>
</dbReference>
<keyword evidence="2" id="KW-1185">Reference proteome</keyword>
<comment type="caution">
    <text evidence="1">The sequence shown here is derived from an EMBL/GenBank/DDBJ whole genome shotgun (WGS) entry which is preliminary data.</text>
</comment>
<proteinExistence type="predicted"/>
<evidence type="ECO:0000313" key="2">
    <source>
        <dbReference type="Proteomes" id="UP001372338"/>
    </source>
</evidence>
<dbReference type="EMBL" id="JAYWIO010000004">
    <property type="protein sequence ID" value="KAK7266028.1"/>
    <property type="molecule type" value="Genomic_DNA"/>
</dbReference>
<sequence length="82" mass="9210">MTTIIVEDTRVAGHVQVSSLNVVLPSSLHLYIAPLSSSGDHVEEIPSIPLMVRWYVISGHQYLIQIKVFAHDHDAQEIYITE</sequence>
<gene>
    <name evidence="1" type="ORF">RIF29_18667</name>
</gene>
<reference evidence="1 2" key="1">
    <citation type="submission" date="2024-01" db="EMBL/GenBank/DDBJ databases">
        <title>The genomes of 5 underutilized Papilionoideae crops provide insights into root nodulation and disease resistanc.</title>
        <authorList>
            <person name="Yuan L."/>
        </authorList>
    </citation>
    <scope>NUCLEOTIDE SEQUENCE [LARGE SCALE GENOMIC DNA]</scope>
    <source>
        <strain evidence="1">ZHUSHIDOU_FW_LH</strain>
        <tissue evidence="1">Leaf</tissue>
    </source>
</reference>